<reference evidence="1 2" key="1">
    <citation type="submission" date="2019-08" db="EMBL/GenBank/DDBJ databases">
        <title>Draft genome sequences of two oriental melons (Cucumis melo L. var makuwa).</title>
        <authorList>
            <person name="Kwon S.-Y."/>
        </authorList>
    </citation>
    <scope>NUCLEOTIDE SEQUENCE [LARGE SCALE GENOMIC DNA]</scope>
    <source>
        <strain evidence="2">cv. Chang Bougi</strain>
        <tissue evidence="1">Leaf</tissue>
    </source>
</reference>
<dbReference type="AlphaFoldDB" id="A0A5D3DZA4"/>
<evidence type="ECO:0000313" key="1">
    <source>
        <dbReference type="EMBL" id="TYK28665.1"/>
    </source>
</evidence>
<proteinExistence type="predicted"/>
<comment type="caution">
    <text evidence="1">The sequence shown here is derived from an EMBL/GenBank/DDBJ whole genome shotgun (WGS) entry which is preliminary data.</text>
</comment>
<sequence length="232" mass="26651">MLSNRGIALVTFLWWNHKVEKATWKRKDDMRARCPKLFEDESFLRREECNALKFRALSSHLQNPVAHPKTLIVVHHLRHPHLLLIRKTQLPVAASLSSALRPFTAMFACLFTASFLSRLMQIVGQPLLHFLVVEPSPPSSQAEYLNWSLLRPRVAVFQATSSQRVSLLLKPYKLISSKSSRKWVVLKSFVILEGVGAGVLGLYNKLNWSSILHLLRHGVVQDHHMLYILRDH</sequence>
<gene>
    <name evidence="1" type="ORF">E5676_scaffold165G00320</name>
</gene>
<dbReference type="Proteomes" id="UP000321947">
    <property type="component" value="Unassembled WGS sequence"/>
</dbReference>
<dbReference type="EMBL" id="SSTD01002069">
    <property type="protein sequence ID" value="TYK28665.1"/>
    <property type="molecule type" value="Genomic_DNA"/>
</dbReference>
<protein>
    <submittedName>
        <fullName evidence="1">Pol protein</fullName>
    </submittedName>
</protein>
<organism evidence="1 2">
    <name type="scientific">Cucumis melo var. makuwa</name>
    <name type="common">Oriental melon</name>
    <dbReference type="NCBI Taxonomy" id="1194695"/>
    <lineage>
        <taxon>Eukaryota</taxon>
        <taxon>Viridiplantae</taxon>
        <taxon>Streptophyta</taxon>
        <taxon>Embryophyta</taxon>
        <taxon>Tracheophyta</taxon>
        <taxon>Spermatophyta</taxon>
        <taxon>Magnoliopsida</taxon>
        <taxon>eudicotyledons</taxon>
        <taxon>Gunneridae</taxon>
        <taxon>Pentapetalae</taxon>
        <taxon>rosids</taxon>
        <taxon>fabids</taxon>
        <taxon>Cucurbitales</taxon>
        <taxon>Cucurbitaceae</taxon>
        <taxon>Benincaseae</taxon>
        <taxon>Cucumis</taxon>
    </lineage>
</organism>
<evidence type="ECO:0000313" key="2">
    <source>
        <dbReference type="Proteomes" id="UP000321947"/>
    </source>
</evidence>
<accession>A0A5D3DZA4</accession>
<name>A0A5D3DZA4_CUCMM</name>